<dbReference type="InterPro" id="IPR027383">
    <property type="entry name" value="Znf_put"/>
</dbReference>
<evidence type="ECO:0000259" key="2">
    <source>
        <dbReference type="Pfam" id="PF13490"/>
    </source>
</evidence>
<dbReference type="Gene3D" id="1.10.10.1320">
    <property type="entry name" value="Anti-sigma factor, zinc-finger domain"/>
    <property type="match status" value="1"/>
</dbReference>
<accession>A0ABD5CGS7</accession>
<dbReference type="Proteomes" id="UP001245184">
    <property type="component" value="Unassembled WGS sequence"/>
</dbReference>
<feature type="transmembrane region" description="Helical" evidence="1">
    <location>
        <begin position="94"/>
        <end position="114"/>
    </location>
</feature>
<keyword evidence="1" id="KW-1133">Transmembrane helix</keyword>
<evidence type="ECO:0000313" key="4">
    <source>
        <dbReference type="Proteomes" id="UP001245184"/>
    </source>
</evidence>
<proteinExistence type="predicted"/>
<protein>
    <submittedName>
        <fullName evidence="3">Anti-sigma factor RsiW</fullName>
    </submittedName>
</protein>
<feature type="domain" description="Putative zinc-finger" evidence="2">
    <location>
        <begin position="8"/>
        <end position="35"/>
    </location>
</feature>
<dbReference type="EMBL" id="JAVIZN010000002">
    <property type="protein sequence ID" value="MDR6204529.1"/>
    <property type="molecule type" value="Genomic_DNA"/>
</dbReference>
<keyword evidence="1" id="KW-0812">Transmembrane</keyword>
<reference evidence="3 4" key="1">
    <citation type="submission" date="2023-08" db="EMBL/GenBank/DDBJ databases">
        <title>Genome sequencing of plant associated microbes to promote plant fitness in Sorghum bicolor and Oryza sativa.</title>
        <authorList>
            <person name="Coleman-Derr D."/>
        </authorList>
    </citation>
    <scope>NUCLEOTIDE SEQUENCE [LARGE SCALE GENOMIC DNA]</scope>
    <source>
        <strain evidence="3 4">SLBN-33</strain>
    </source>
</reference>
<dbReference type="AlphaFoldDB" id="A0ABD5CGS7"/>
<evidence type="ECO:0000256" key="1">
    <source>
        <dbReference type="SAM" id="Phobius"/>
    </source>
</evidence>
<dbReference type="RefSeq" id="WP_029970286.1">
    <property type="nucleotide sequence ID" value="NZ_ATXV01000010.1"/>
</dbReference>
<evidence type="ECO:0000313" key="3">
    <source>
        <dbReference type="EMBL" id="MDR6204529.1"/>
    </source>
</evidence>
<sequence>MKPDDSQLIAYADGELSAREAASVESALAQSADLRESVALLRASRLPYREAFAAQKLPPLPDELRWRIESMAQAAGPQASSHRAPQAQRSQRRVWLAAAFIAGAFCAGLVQHLGGWPGASGNRGVSTAAVQTRSWISVAVDYQRMYTRETVASVVPDGAAAARTVDAIRKVDGIRLRMPDLQAAGLSFKAVERLRYNGKPLVQMVYLPERGMPVALCVMKDSRPDESIAQRQMDGMNVVSWRQNELSYALIGKPDSADSADLPAIARQISNGNLDDMFSGLDASSQHGRGTRPFIQARTG</sequence>
<keyword evidence="1" id="KW-0472">Membrane</keyword>
<organism evidence="3 4">
    <name type="scientific">Paraburkholderia graminis</name>
    <dbReference type="NCBI Taxonomy" id="60548"/>
    <lineage>
        <taxon>Bacteria</taxon>
        <taxon>Pseudomonadati</taxon>
        <taxon>Pseudomonadota</taxon>
        <taxon>Betaproteobacteria</taxon>
        <taxon>Burkholderiales</taxon>
        <taxon>Burkholderiaceae</taxon>
        <taxon>Paraburkholderia</taxon>
    </lineage>
</organism>
<gene>
    <name evidence="3" type="ORF">QF025_003249</name>
</gene>
<dbReference type="InterPro" id="IPR041916">
    <property type="entry name" value="Anti_sigma_zinc_sf"/>
</dbReference>
<name>A0ABD5CGS7_9BURK</name>
<comment type="caution">
    <text evidence="3">The sequence shown here is derived from an EMBL/GenBank/DDBJ whole genome shotgun (WGS) entry which is preliminary data.</text>
</comment>
<dbReference type="Pfam" id="PF13490">
    <property type="entry name" value="zf-HC2"/>
    <property type="match status" value="1"/>
</dbReference>